<evidence type="ECO:0000256" key="1">
    <source>
        <dbReference type="SAM" id="MobiDB-lite"/>
    </source>
</evidence>
<feature type="transmembrane region" description="Helical" evidence="2">
    <location>
        <begin position="256"/>
        <end position="277"/>
    </location>
</feature>
<protein>
    <recommendedName>
        <fullName evidence="5">Integral membrane protein</fullName>
    </recommendedName>
</protein>
<dbReference type="Proteomes" id="UP000313359">
    <property type="component" value="Unassembled WGS sequence"/>
</dbReference>
<feature type="transmembrane region" description="Helical" evidence="2">
    <location>
        <begin position="369"/>
        <end position="388"/>
    </location>
</feature>
<evidence type="ECO:0000313" key="4">
    <source>
        <dbReference type="Proteomes" id="UP000313359"/>
    </source>
</evidence>
<sequence>MSRRAADPPQAHDPSPRTSELDSTAQFSRHRATIHRPRTVTRPLPFFHPTRASFALHHPSAKEEIEGRPHARWSSRASRKHRYSRRPICIAHPSAEKMEGAIPEGPLQEGFSLLEQRVRHTEDQVKVHLAWDLSFWIAVVFVLGSAAWIINGFFLFLPLLNIGTDSFTASAWSAFAGGTLFEVGSYLMYVEALNAGHEELFAPALWELVAHGSGTVSDPPSPDSQSDTAEKGLTGAERGRRTFKFRWIGIGSWRELGFLACFVQMLAATVFWVSTITGIPNVISGLPEDPPTAITDVFFWTPQVIGGTGFIISSLLLMIEVQKKWWLPNLRSMGWHIGFWNLVGAVGFTLCGALGYGSLASSGENYQSVLSTFWGSWAFMIGSVIQLWESLWRESPAQ</sequence>
<feature type="compositionally biased region" description="Polar residues" evidence="1">
    <location>
        <begin position="16"/>
        <end position="27"/>
    </location>
</feature>
<keyword evidence="4" id="KW-1185">Reference proteome</keyword>
<dbReference type="OrthoDB" id="2603at2759"/>
<keyword evidence="2" id="KW-0812">Transmembrane</keyword>
<dbReference type="STRING" id="1328759.A0A5C2RZV8"/>
<keyword evidence="2" id="KW-1133">Transmembrane helix</keyword>
<dbReference type="EMBL" id="ML122287">
    <property type="protein sequence ID" value="RPD56551.1"/>
    <property type="molecule type" value="Genomic_DNA"/>
</dbReference>
<proteinExistence type="predicted"/>
<evidence type="ECO:0000313" key="3">
    <source>
        <dbReference type="EMBL" id="RPD56551.1"/>
    </source>
</evidence>
<name>A0A5C2RZV8_9APHY</name>
<evidence type="ECO:0000256" key="2">
    <source>
        <dbReference type="SAM" id="Phobius"/>
    </source>
</evidence>
<feature type="compositionally biased region" description="Basic residues" evidence="1">
    <location>
        <begin position="28"/>
        <end position="39"/>
    </location>
</feature>
<reference evidence="3" key="1">
    <citation type="journal article" date="2018" name="Genome Biol. Evol.">
        <title>Genomics and development of Lentinus tigrinus, a white-rot wood-decaying mushroom with dimorphic fruiting bodies.</title>
        <authorList>
            <person name="Wu B."/>
            <person name="Xu Z."/>
            <person name="Knudson A."/>
            <person name="Carlson A."/>
            <person name="Chen N."/>
            <person name="Kovaka S."/>
            <person name="LaButti K."/>
            <person name="Lipzen A."/>
            <person name="Pennachio C."/>
            <person name="Riley R."/>
            <person name="Schakwitz W."/>
            <person name="Umezawa K."/>
            <person name="Ohm R.A."/>
            <person name="Grigoriev I.V."/>
            <person name="Nagy L.G."/>
            <person name="Gibbons J."/>
            <person name="Hibbett D."/>
        </authorList>
    </citation>
    <scope>NUCLEOTIDE SEQUENCE [LARGE SCALE GENOMIC DNA]</scope>
    <source>
        <strain evidence="3">ALCF2SS1-6</strain>
    </source>
</reference>
<dbReference type="AlphaFoldDB" id="A0A5C2RZV8"/>
<organism evidence="3 4">
    <name type="scientific">Lentinus tigrinus ALCF2SS1-6</name>
    <dbReference type="NCBI Taxonomy" id="1328759"/>
    <lineage>
        <taxon>Eukaryota</taxon>
        <taxon>Fungi</taxon>
        <taxon>Dikarya</taxon>
        <taxon>Basidiomycota</taxon>
        <taxon>Agaricomycotina</taxon>
        <taxon>Agaricomycetes</taxon>
        <taxon>Polyporales</taxon>
        <taxon>Polyporaceae</taxon>
        <taxon>Lentinus</taxon>
    </lineage>
</organism>
<feature type="transmembrane region" description="Helical" evidence="2">
    <location>
        <begin position="169"/>
        <end position="189"/>
    </location>
</feature>
<feature type="region of interest" description="Disordered" evidence="1">
    <location>
        <begin position="1"/>
        <end position="39"/>
    </location>
</feature>
<feature type="transmembrane region" description="Helical" evidence="2">
    <location>
        <begin position="297"/>
        <end position="319"/>
    </location>
</feature>
<gene>
    <name evidence="3" type="ORF">L227DRAFT_553439</name>
</gene>
<accession>A0A5C2RZV8</accession>
<feature type="transmembrane region" description="Helical" evidence="2">
    <location>
        <begin position="133"/>
        <end position="157"/>
    </location>
</feature>
<keyword evidence="2" id="KW-0472">Membrane</keyword>
<feature type="transmembrane region" description="Helical" evidence="2">
    <location>
        <begin position="339"/>
        <end position="357"/>
    </location>
</feature>
<evidence type="ECO:0008006" key="5">
    <source>
        <dbReference type="Google" id="ProtNLM"/>
    </source>
</evidence>